<feature type="compositionally biased region" description="Basic and acidic residues" evidence="1">
    <location>
        <begin position="366"/>
        <end position="376"/>
    </location>
</feature>
<feature type="region of interest" description="Disordered" evidence="1">
    <location>
        <begin position="459"/>
        <end position="494"/>
    </location>
</feature>
<feature type="compositionally biased region" description="Acidic residues" evidence="1">
    <location>
        <begin position="828"/>
        <end position="838"/>
    </location>
</feature>
<comment type="caution">
    <text evidence="2">The sequence shown here is derived from an EMBL/GenBank/DDBJ whole genome shotgun (WGS) entry which is preliminary data.</text>
</comment>
<protein>
    <submittedName>
        <fullName evidence="2">Uncharacterized protein</fullName>
    </submittedName>
</protein>
<feature type="compositionally biased region" description="Polar residues" evidence="1">
    <location>
        <begin position="704"/>
        <end position="722"/>
    </location>
</feature>
<evidence type="ECO:0000313" key="2">
    <source>
        <dbReference type="EMBL" id="KAJ4474819.1"/>
    </source>
</evidence>
<feature type="region of interest" description="Disordered" evidence="1">
    <location>
        <begin position="366"/>
        <end position="409"/>
    </location>
</feature>
<gene>
    <name evidence="2" type="ORF">J3R30DRAFT_3503247</name>
</gene>
<accession>A0A9W9A5E1</accession>
<evidence type="ECO:0000256" key="1">
    <source>
        <dbReference type="SAM" id="MobiDB-lite"/>
    </source>
</evidence>
<sequence>MSFSDNQRVLLAKSASPLETFFPNENCSQRTFTNYNDEYEDYPPSITPLVAYPSPAHTNCNVGHNILLPSPASSLYSHEELNEEESDSKTMPPERILHHPGRASVVDRTGGVLDSPVICMHHSAPISPPPTLPTLTAVLPPNEEDQADVLNIFTPPSLLESCREYPNSCDIHPSLSALNTDQTDQSELALQKNHLLSPLSPKLVNSIAGVRSVRQSPHLPSSDFGAANSSGGSDELSEPFWPFDFGPLDLNSLLLDQEISPSSLGMFKEKRSWILHSMKSSLNHDDSTSHVSERTTTPKLCYYSDNSFHPSRHQTQDRIRVPRRPKHPFYPSPDMSPEQPIESAFPYPSSPLIQRYIELDGLENREGLGYPEHSELVDQPTGQSDRYDNNEHYDYGYEGDGAVGSQSPSIRTFSLPELETDGDSYIGPDSGLGLSLTSFPSSSEVAPAVEVDSSIFPSSRHTWSSSLSSSIPSSSTLRYPPSASSSTFSNPSSSSELKLDSFYQLLSPIQLSSTESDINSLYTSPSNLLLDVNHDSSPISQSNGAFYPNRLSSPNTLVESLDSRLSYLSSDSSSINIPPDIDCPEYTTLRAHAELHRDLLQLLVLRRQAQVAEKAAKRRERELDAQVGISGMIGQDVIELDSIKPPARSLAVVAQAEKLKARSTRKREKERCREIAAMVTLTLFGSGRGTDPDPKSMDDANEAASDSTEFSQGSRLTTSSISHCKKELKERKKKKKKVTLMSMAQLVARMILRRRDHSVSSQSSFSHPKSHQPLFSPPGVGPRRYVKSPLWQCMSIDYHEDDLGEGEILGVHVGLDVEGRSGRQQQEAQDEVEDEDDFGLGSLKGFGDFGETPEWPVMVGPL</sequence>
<dbReference type="OrthoDB" id="2966353at2759"/>
<feature type="region of interest" description="Disordered" evidence="1">
    <location>
        <begin position="757"/>
        <end position="780"/>
    </location>
</feature>
<feature type="region of interest" description="Disordered" evidence="1">
    <location>
        <begin position="820"/>
        <end position="852"/>
    </location>
</feature>
<evidence type="ECO:0000313" key="3">
    <source>
        <dbReference type="Proteomes" id="UP001150266"/>
    </source>
</evidence>
<organism evidence="2 3">
    <name type="scientific">Lentinula aciculospora</name>
    <dbReference type="NCBI Taxonomy" id="153920"/>
    <lineage>
        <taxon>Eukaryota</taxon>
        <taxon>Fungi</taxon>
        <taxon>Dikarya</taxon>
        <taxon>Basidiomycota</taxon>
        <taxon>Agaricomycotina</taxon>
        <taxon>Agaricomycetes</taxon>
        <taxon>Agaricomycetidae</taxon>
        <taxon>Agaricales</taxon>
        <taxon>Marasmiineae</taxon>
        <taxon>Omphalotaceae</taxon>
        <taxon>Lentinula</taxon>
    </lineage>
</organism>
<reference evidence="2" key="1">
    <citation type="submission" date="2022-08" db="EMBL/GenBank/DDBJ databases">
        <title>A Global Phylogenomic Analysis of the Shiitake Genus Lentinula.</title>
        <authorList>
            <consortium name="DOE Joint Genome Institute"/>
            <person name="Sierra-Patev S."/>
            <person name="Min B."/>
            <person name="Naranjo-Ortiz M."/>
            <person name="Looney B."/>
            <person name="Konkel Z."/>
            <person name="Slot J.C."/>
            <person name="Sakamoto Y."/>
            <person name="Steenwyk J.L."/>
            <person name="Rokas A."/>
            <person name="Carro J."/>
            <person name="Camarero S."/>
            <person name="Ferreira P."/>
            <person name="Molpeceres G."/>
            <person name="Ruiz-Duenas F.J."/>
            <person name="Serrano A."/>
            <person name="Henrissat B."/>
            <person name="Drula E."/>
            <person name="Hughes K.W."/>
            <person name="Mata J.L."/>
            <person name="Ishikawa N.K."/>
            <person name="Vargas-Isla R."/>
            <person name="Ushijima S."/>
            <person name="Smith C.A."/>
            <person name="Ahrendt S."/>
            <person name="Andreopoulos W."/>
            <person name="He G."/>
            <person name="Labutti K."/>
            <person name="Lipzen A."/>
            <person name="Ng V."/>
            <person name="Riley R."/>
            <person name="Sandor L."/>
            <person name="Barry K."/>
            <person name="Martinez A.T."/>
            <person name="Xiao Y."/>
            <person name="Gibbons J.G."/>
            <person name="Terashima K."/>
            <person name="Grigoriev I.V."/>
            <person name="Hibbett D.S."/>
        </authorList>
    </citation>
    <scope>NUCLEOTIDE SEQUENCE</scope>
    <source>
        <strain evidence="2">JLM2183</strain>
    </source>
</reference>
<dbReference type="Proteomes" id="UP001150266">
    <property type="component" value="Unassembled WGS sequence"/>
</dbReference>
<keyword evidence="3" id="KW-1185">Reference proteome</keyword>
<proteinExistence type="predicted"/>
<dbReference type="EMBL" id="JAOTPV010000015">
    <property type="protein sequence ID" value="KAJ4474819.1"/>
    <property type="molecule type" value="Genomic_DNA"/>
</dbReference>
<feature type="compositionally biased region" description="Basic and acidic residues" evidence="1">
    <location>
        <begin position="385"/>
        <end position="395"/>
    </location>
</feature>
<feature type="region of interest" description="Disordered" evidence="1">
    <location>
        <begin position="684"/>
        <end position="736"/>
    </location>
</feature>
<name>A0A9W9A5E1_9AGAR</name>
<dbReference type="AlphaFoldDB" id="A0A9W9A5E1"/>